<reference evidence="1 2" key="1">
    <citation type="journal article" date="2021" name="Commun. Biol.">
        <title>The genome of Shorea leprosula (Dipterocarpaceae) highlights the ecological relevance of drought in aseasonal tropical rainforests.</title>
        <authorList>
            <person name="Ng K.K.S."/>
            <person name="Kobayashi M.J."/>
            <person name="Fawcett J.A."/>
            <person name="Hatakeyama M."/>
            <person name="Paape T."/>
            <person name="Ng C.H."/>
            <person name="Ang C.C."/>
            <person name="Tnah L.H."/>
            <person name="Lee C.T."/>
            <person name="Nishiyama T."/>
            <person name="Sese J."/>
            <person name="O'Brien M.J."/>
            <person name="Copetti D."/>
            <person name="Mohd Noor M.I."/>
            <person name="Ong R.C."/>
            <person name="Putra M."/>
            <person name="Sireger I.Z."/>
            <person name="Indrioko S."/>
            <person name="Kosugi Y."/>
            <person name="Izuno A."/>
            <person name="Isagi Y."/>
            <person name="Lee S.L."/>
            <person name="Shimizu K.K."/>
        </authorList>
    </citation>
    <scope>NUCLEOTIDE SEQUENCE [LARGE SCALE GENOMIC DNA]</scope>
    <source>
        <strain evidence="1">214</strain>
    </source>
</reference>
<evidence type="ECO:0000313" key="1">
    <source>
        <dbReference type="EMBL" id="GKV51759.1"/>
    </source>
</evidence>
<name>A0AAV5MRX9_9ROSI</name>
<comment type="caution">
    <text evidence="1">The sequence shown here is derived from an EMBL/GenBank/DDBJ whole genome shotgun (WGS) entry which is preliminary data.</text>
</comment>
<organism evidence="1 2">
    <name type="scientific">Rubroshorea leprosula</name>
    <dbReference type="NCBI Taxonomy" id="152421"/>
    <lineage>
        <taxon>Eukaryota</taxon>
        <taxon>Viridiplantae</taxon>
        <taxon>Streptophyta</taxon>
        <taxon>Embryophyta</taxon>
        <taxon>Tracheophyta</taxon>
        <taxon>Spermatophyta</taxon>
        <taxon>Magnoliopsida</taxon>
        <taxon>eudicotyledons</taxon>
        <taxon>Gunneridae</taxon>
        <taxon>Pentapetalae</taxon>
        <taxon>rosids</taxon>
        <taxon>malvids</taxon>
        <taxon>Malvales</taxon>
        <taxon>Dipterocarpaceae</taxon>
        <taxon>Rubroshorea</taxon>
    </lineage>
</organism>
<sequence length="35" mass="3989">MHITEIVKSVYRVCNGMVCMRFASSIVRRANCSLL</sequence>
<dbReference type="AlphaFoldDB" id="A0AAV5MRX9"/>
<dbReference type="EMBL" id="BPVZ01000536">
    <property type="protein sequence ID" value="GKV51759.1"/>
    <property type="molecule type" value="Genomic_DNA"/>
</dbReference>
<protein>
    <submittedName>
        <fullName evidence="1">Uncharacterized protein</fullName>
    </submittedName>
</protein>
<proteinExistence type="predicted"/>
<keyword evidence="2" id="KW-1185">Reference proteome</keyword>
<evidence type="ECO:0000313" key="2">
    <source>
        <dbReference type="Proteomes" id="UP001054252"/>
    </source>
</evidence>
<accession>A0AAV5MRX9</accession>
<gene>
    <name evidence="1" type="ORF">SLEP1_g58384</name>
</gene>
<dbReference type="Proteomes" id="UP001054252">
    <property type="component" value="Unassembled WGS sequence"/>
</dbReference>